<reference evidence="9 11" key="2">
    <citation type="journal article" date="2013" name="Nature">
        <title>Insights into bilaterian evolution from three spiralian genomes.</title>
        <authorList>
            <person name="Simakov O."/>
            <person name="Marletaz F."/>
            <person name="Cho S.J."/>
            <person name="Edsinger-Gonzales E."/>
            <person name="Havlak P."/>
            <person name="Hellsten U."/>
            <person name="Kuo D.H."/>
            <person name="Larsson T."/>
            <person name="Lv J."/>
            <person name="Arendt D."/>
            <person name="Savage R."/>
            <person name="Osoegawa K."/>
            <person name="de Jong P."/>
            <person name="Grimwood J."/>
            <person name="Chapman J.A."/>
            <person name="Shapiro H."/>
            <person name="Aerts A."/>
            <person name="Otillar R.P."/>
            <person name="Terry A.Y."/>
            <person name="Boore J.L."/>
            <person name="Grigoriev I.V."/>
            <person name="Lindberg D.R."/>
            <person name="Seaver E.C."/>
            <person name="Weisblat D.A."/>
            <person name="Putnam N.H."/>
            <person name="Rokhsar D.S."/>
        </authorList>
    </citation>
    <scope>NUCLEOTIDE SEQUENCE</scope>
    <source>
        <strain evidence="9 11">I ESC-2004</strain>
    </source>
</reference>
<feature type="region of interest" description="Disordered" evidence="7">
    <location>
        <begin position="1"/>
        <end position="21"/>
    </location>
</feature>
<dbReference type="EnsemblMetazoa" id="CapteT199606">
    <property type="protein sequence ID" value="CapteP199606"/>
    <property type="gene ID" value="CapteG199606"/>
</dbReference>
<dbReference type="GO" id="GO:0016887">
    <property type="term" value="F:ATP hydrolysis activity"/>
    <property type="evidence" value="ECO:0007669"/>
    <property type="project" value="InterPro"/>
</dbReference>
<dbReference type="GO" id="GO:0005886">
    <property type="term" value="C:plasma membrane"/>
    <property type="evidence" value="ECO:0007669"/>
    <property type="project" value="TreeGrafter"/>
</dbReference>
<feature type="non-terminal residue" evidence="9">
    <location>
        <position position="150"/>
    </location>
</feature>
<dbReference type="AlphaFoldDB" id="R7U9G4"/>
<gene>
    <name evidence="9" type="ORF">CAPTEDRAFT_199606</name>
</gene>
<keyword evidence="3" id="KW-0813">Transport</keyword>
<evidence type="ECO:0000256" key="1">
    <source>
        <dbReference type="ARBA" id="ARBA00004141"/>
    </source>
</evidence>
<evidence type="ECO:0000313" key="11">
    <source>
        <dbReference type="Proteomes" id="UP000014760"/>
    </source>
</evidence>
<evidence type="ECO:0000256" key="7">
    <source>
        <dbReference type="SAM" id="MobiDB-lite"/>
    </source>
</evidence>
<evidence type="ECO:0000313" key="9">
    <source>
        <dbReference type="EMBL" id="ELU02634.1"/>
    </source>
</evidence>
<dbReference type="EMBL" id="AMQN01001549">
    <property type="status" value="NOT_ANNOTATED_CDS"/>
    <property type="molecule type" value="Genomic_DNA"/>
</dbReference>
<keyword evidence="6" id="KW-0472">Membrane</keyword>
<evidence type="ECO:0000256" key="6">
    <source>
        <dbReference type="ARBA" id="ARBA00023136"/>
    </source>
</evidence>
<evidence type="ECO:0000256" key="5">
    <source>
        <dbReference type="ARBA" id="ARBA00022989"/>
    </source>
</evidence>
<keyword evidence="11" id="KW-1185">Reference proteome</keyword>
<dbReference type="EMBL" id="KB303857">
    <property type="protein sequence ID" value="ELU02634.1"/>
    <property type="molecule type" value="Genomic_DNA"/>
</dbReference>
<evidence type="ECO:0000256" key="3">
    <source>
        <dbReference type="ARBA" id="ARBA00022448"/>
    </source>
</evidence>
<dbReference type="SUPFAM" id="SSF52540">
    <property type="entry name" value="P-loop containing nucleoside triphosphate hydrolases"/>
    <property type="match status" value="1"/>
</dbReference>
<organism evidence="9">
    <name type="scientific">Capitella teleta</name>
    <name type="common">Polychaete worm</name>
    <dbReference type="NCBI Taxonomy" id="283909"/>
    <lineage>
        <taxon>Eukaryota</taxon>
        <taxon>Metazoa</taxon>
        <taxon>Spiralia</taxon>
        <taxon>Lophotrochozoa</taxon>
        <taxon>Annelida</taxon>
        <taxon>Polychaeta</taxon>
        <taxon>Sedentaria</taxon>
        <taxon>Scolecida</taxon>
        <taxon>Capitellidae</taxon>
        <taxon>Capitella</taxon>
    </lineage>
</organism>
<feature type="compositionally biased region" description="Basic and acidic residues" evidence="7">
    <location>
        <begin position="1"/>
        <end position="10"/>
    </location>
</feature>
<dbReference type="STRING" id="283909.R7U9G4"/>
<dbReference type="GO" id="GO:0005524">
    <property type="term" value="F:ATP binding"/>
    <property type="evidence" value="ECO:0007669"/>
    <property type="project" value="InterPro"/>
</dbReference>
<dbReference type="PANTHER" id="PTHR48041:SF139">
    <property type="entry name" value="PROTEIN SCARLET"/>
    <property type="match status" value="1"/>
</dbReference>
<dbReference type="OrthoDB" id="66620at2759"/>
<dbReference type="Pfam" id="PF00005">
    <property type="entry name" value="ABC_tran"/>
    <property type="match status" value="1"/>
</dbReference>
<comment type="similarity">
    <text evidence="2">Belongs to the ABC transporter superfamily. ABCG family. Eye pigment precursor importer (TC 3.A.1.204) subfamily.</text>
</comment>
<sequence length="150" mass="16134">MTNLEKRSLLGDDGVEVGDQQDFEPQYGHHYQALDTGHSVNGVLGRYEPMDEINMEITKKKGVTLAWQDIQVTCPQKNVGLFKKKTVPAAKLLHGVSGVAEPGNMIAIMGASGSGKTTFLNVLTGRVGQELDVQGSVLLNGRPAGDQLEM</sequence>
<keyword evidence="4" id="KW-0812">Transmembrane</keyword>
<protein>
    <recommendedName>
        <fullName evidence="8">ABC transporter domain-containing protein</fullName>
    </recommendedName>
</protein>
<dbReference type="GO" id="GO:0042626">
    <property type="term" value="F:ATPase-coupled transmembrane transporter activity"/>
    <property type="evidence" value="ECO:0007669"/>
    <property type="project" value="TreeGrafter"/>
</dbReference>
<dbReference type="PANTHER" id="PTHR48041">
    <property type="entry name" value="ABC TRANSPORTER G FAMILY MEMBER 28"/>
    <property type="match status" value="1"/>
</dbReference>
<name>R7U9G4_CAPTE</name>
<dbReference type="Proteomes" id="UP000014760">
    <property type="component" value="Unassembled WGS sequence"/>
</dbReference>
<accession>R7U9G4</accession>
<comment type="subcellular location">
    <subcellularLocation>
        <location evidence="1">Membrane</location>
        <topology evidence="1">Multi-pass membrane protein</topology>
    </subcellularLocation>
</comment>
<dbReference type="InterPro" id="IPR050352">
    <property type="entry name" value="ABCG_transporters"/>
</dbReference>
<feature type="domain" description="ABC transporter" evidence="8">
    <location>
        <begin position="93"/>
        <end position="144"/>
    </location>
</feature>
<keyword evidence="5" id="KW-1133">Transmembrane helix</keyword>
<dbReference type="InterPro" id="IPR027417">
    <property type="entry name" value="P-loop_NTPase"/>
</dbReference>
<reference evidence="10" key="3">
    <citation type="submission" date="2015-06" db="UniProtKB">
        <authorList>
            <consortium name="EnsemblMetazoa"/>
        </authorList>
    </citation>
    <scope>IDENTIFICATION</scope>
</reference>
<dbReference type="InterPro" id="IPR003439">
    <property type="entry name" value="ABC_transporter-like_ATP-bd"/>
</dbReference>
<proteinExistence type="inferred from homology"/>
<evidence type="ECO:0000256" key="4">
    <source>
        <dbReference type="ARBA" id="ARBA00022692"/>
    </source>
</evidence>
<dbReference type="HOGENOM" id="CLU_1745098_0_0_1"/>
<dbReference type="Gene3D" id="3.40.50.300">
    <property type="entry name" value="P-loop containing nucleotide triphosphate hydrolases"/>
    <property type="match status" value="1"/>
</dbReference>
<evidence type="ECO:0000313" key="10">
    <source>
        <dbReference type="EnsemblMetazoa" id="CapteP199606"/>
    </source>
</evidence>
<reference evidence="11" key="1">
    <citation type="submission" date="2012-12" db="EMBL/GenBank/DDBJ databases">
        <authorList>
            <person name="Hellsten U."/>
            <person name="Grimwood J."/>
            <person name="Chapman J.A."/>
            <person name="Shapiro H."/>
            <person name="Aerts A."/>
            <person name="Otillar R.P."/>
            <person name="Terry A.Y."/>
            <person name="Boore J.L."/>
            <person name="Simakov O."/>
            <person name="Marletaz F."/>
            <person name="Cho S.-J."/>
            <person name="Edsinger-Gonzales E."/>
            <person name="Havlak P."/>
            <person name="Kuo D.-H."/>
            <person name="Larsson T."/>
            <person name="Lv J."/>
            <person name="Arendt D."/>
            <person name="Savage R."/>
            <person name="Osoegawa K."/>
            <person name="de Jong P."/>
            <person name="Lindberg D.R."/>
            <person name="Seaver E.C."/>
            <person name="Weisblat D.A."/>
            <person name="Putnam N.H."/>
            <person name="Grigoriev I.V."/>
            <person name="Rokhsar D.S."/>
        </authorList>
    </citation>
    <scope>NUCLEOTIDE SEQUENCE</scope>
    <source>
        <strain evidence="11">I ESC-2004</strain>
    </source>
</reference>
<evidence type="ECO:0000256" key="2">
    <source>
        <dbReference type="ARBA" id="ARBA00005814"/>
    </source>
</evidence>
<evidence type="ECO:0000259" key="8">
    <source>
        <dbReference type="Pfam" id="PF00005"/>
    </source>
</evidence>